<evidence type="ECO:0000313" key="4">
    <source>
        <dbReference type="EMBL" id="SER45274.1"/>
    </source>
</evidence>
<dbReference type="EMBL" id="FOGW01000004">
    <property type="protein sequence ID" value="SER45274.1"/>
    <property type="molecule type" value="Genomic_DNA"/>
</dbReference>
<evidence type="ECO:0000256" key="1">
    <source>
        <dbReference type="ARBA" id="ARBA00023125"/>
    </source>
</evidence>
<gene>
    <name evidence="4" type="ORF">SAMN02910429_00171</name>
</gene>
<evidence type="ECO:0000256" key="2">
    <source>
        <dbReference type="PROSITE-ProRule" id="PRU00335"/>
    </source>
</evidence>
<keyword evidence="5" id="KW-1185">Reference proteome</keyword>
<organism evidence="4 5">
    <name type="scientific">Lachnobacterium bovis</name>
    <dbReference type="NCBI Taxonomy" id="140626"/>
    <lineage>
        <taxon>Bacteria</taxon>
        <taxon>Bacillati</taxon>
        <taxon>Bacillota</taxon>
        <taxon>Clostridia</taxon>
        <taxon>Lachnospirales</taxon>
        <taxon>Lachnospiraceae</taxon>
        <taxon>Lachnobacterium</taxon>
    </lineage>
</organism>
<feature type="domain" description="HTH tetR-type" evidence="3">
    <location>
        <begin position="16"/>
        <end position="76"/>
    </location>
</feature>
<dbReference type="InterPro" id="IPR009057">
    <property type="entry name" value="Homeodomain-like_sf"/>
</dbReference>
<dbReference type="Gene3D" id="1.10.357.10">
    <property type="entry name" value="Tetracycline Repressor, domain 2"/>
    <property type="match status" value="1"/>
</dbReference>
<dbReference type="GO" id="GO:0003677">
    <property type="term" value="F:DNA binding"/>
    <property type="evidence" value="ECO:0007669"/>
    <property type="project" value="UniProtKB-UniRule"/>
</dbReference>
<dbReference type="InterPro" id="IPR039532">
    <property type="entry name" value="TetR_C_Firmicutes"/>
</dbReference>
<accession>A0A1H9PAI5</accession>
<dbReference type="Proteomes" id="UP000182471">
    <property type="component" value="Unassembled WGS sequence"/>
</dbReference>
<feature type="DNA-binding region" description="H-T-H motif" evidence="2">
    <location>
        <begin position="39"/>
        <end position="58"/>
    </location>
</feature>
<dbReference type="InterPro" id="IPR001647">
    <property type="entry name" value="HTH_TetR"/>
</dbReference>
<dbReference type="Pfam" id="PF00440">
    <property type="entry name" value="TetR_N"/>
    <property type="match status" value="1"/>
</dbReference>
<evidence type="ECO:0000313" key="5">
    <source>
        <dbReference type="Proteomes" id="UP000182471"/>
    </source>
</evidence>
<evidence type="ECO:0000259" key="3">
    <source>
        <dbReference type="PROSITE" id="PS50977"/>
    </source>
</evidence>
<sequence>MVDLAVNIDRKKDNKQSCKMRLAMAMKECMKTTSVDNITVKQIVKECGLSRQTFYRHFIDKYDLINWYFDLLLEQSFKEMGDGETIREGLVKKFTYIREESLFFTMAFKVDQQNNLKEHDFIMIYEFYCRLIREKTNAIPDERIRKILEMYCSSSIYMTVKWVLKGMKESESELADLMIGAMPREIYDLYVKLEIL</sequence>
<reference evidence="5" key="1">
    <citation type="submission" date="2016-10" db="EMBL/GenBank/DDBJ databases">
        <authorList>
            <person name="Varghese N."/>
            <person name="Submissions S."/>
        </authorList>
    </citation>
    <scope>NUCLEOTIDE SEQUENCE [LARGE SCALE GENOMIC DNA]</scope>
    <source>
        <strain evidence="5">S1b</strain>
    </source>
</reference>
<keyword evidence="1 2" id="KW-0238">DNA-binding</keyword>
<name>A0A1H9PAI5_9FIRM</name>
<dbReference type="InterPro" id="IPR050624">
    <property type="entry name" value="HTH-type_Tx_Regulator"/>
</dbReference>
<dbReference type="PANTHER" id="PTHR43479">
    <property type="entry name" value="ACREF/ENVCD OPERON REPRESSOR-RELATED"/>
    <property type="match status" value="1"/>
</dbReference>
<dbReference type="RefSeq" id="WP_083383422.1">
    <property type="nucleotide sequence ID" value="NZ_FOGW01000004.1"/>
</dbReference>
<dbReference type="PROSITE" id="PS50977">
    <property type="entry name" value="HTH_TETR_2"/>
    <property type="match status" value="1"/>
</dbReference>
<dbReference type="AlphaFoldDB" id="A0A1H9PAI5"/>
<dbReference type="Pfam" id="PF14278">
    <property type="entry name" value="TetR_C_8"/>
    <property type="match status" value="1"/>
</dbReference>
<dbReference type="PANTHER" id="PTHR43479:SF7">
    <property type="entry name" value="TETR-FAMILY TRANSCRIPTIONAL REGULATOR"/>
    <property type="match status" value="1"/>
</dbReference>
<proteinExistence type="predicted"/>
<protein>
    <submittedName>
        <fullName evidence="4">Transcriptional regulator, TetR family</fullName>
    </submittedName>
</protein>
<dbReference type="SUPFAM" id="SSF46689">
    <property type="entry name" value="Homeodomain-like"/>
    <property type="match status" value="1"/>
</dbReference>